<dbReference type="EMBL" id="ML736168">
    <property type="protein sequence ID" value="KAE8381766.1"/>
    <property type="molecule type" value="Genomic_DNA"/>
</dbReference>
<keyword evidence="2" id="KW-1185">Reference proteome</keyword>
<accession>A0A5N7BJ00</accession>
<name>A0A5N7BJ00_9EURO</name>
<dbReference type="AlphaFoldDB" id="A0A5N7BJ00"/>
<protein>
    <submittedName>
        <fullName evidence="1">Uncharacterized protein</fullName>
    </submittedName>
</protein>
<reference evidence="1 2" key="1">
    <citation type="submission" date="2019-04" db="EMBL/GenBank/DDBJ databases">
        <title>Friends and foes A comparative genomics studyof 23 Aspergillus species from section Flavi.</title>
        <authorList>
            <consortium name="DOE Joint Genome Institute"/>
            <person name="Kjaerbolling I."/>
            <person name="Vesth T."/>
            <person name="Frisvad J.C."/>
            <person name="Nybo J.L."/>
            <person name="Theobald S."/>
            <person name="Kildgaard S."/>
            <person name="Isbrandt T."/>
            <person name="Kuo A."/>
            <person name="Sato A."/>
            <person name="Lyhne E.K."/>
            <person name="Kogle M.E."/>
            <person name="Wiebenga A."/>
            <person name="Kun R.S."/>
            <person name="Lubbers R.J."/>
            <person name="Makela M.R."/>
            <person name="Barry K."/>
            <person name="Chovatia M."/>
            <person name="Clum A."/>
            <person name="Daum C."/>
            <person name="Haridas S."/>
            <person name="He G."/>
            <person name="LaButti K."/>
            <person name="Lipzen A."/>
            <person name="Mondo S."/>
            <person name="Riley R."/>
            <person name="Salamov A."/>
            <person name="Simmons B.A."/>
            <person name="Magnuson J.K."/>
            <person name="Henrissat B."/>
            <person name="Mortensen U.H."/>
            <person name="Larsen T.O."/>
            <person name="Devries R.P."/>
            <person name="Grigoriev I.V."/>
            <person name="Machida M."/>
            <person name="Baker S.E."/>
            <person name="Andersen M.R."/>
        </authorList>
    </citation>
    <scope>NUCLEOTIDE SEQUENCE [LARGE SCALE GENOMIC DNA]</scope>
    <source>
        <strain evidence="1 2">IBT 29228</strain>
    </source>
</reference>
<dbReference type="Proteomes" id="UP000326198">
    <property type="component" value="Unassembled WGS sequence"/>
</dbReference>
<gene>
    <name evidence="1" type="ORF">BDV26DRAFT_289194</name>
</gene>
<sequence length="123" mass="13893">MDVCFGSPKSGYNAAAPGIFQMDDPLLKTRSCHLQFKSLYRTTSELCDMLWLNRAIMKERFGYQHASLQSIIEASGISNVQLFNMCLTVKPAMATTTKNQSVWFQLVEPQKLAEGKTPGSFYW</sequence>
<organism evidence="1 2">
    <name type="scientific">Aspergillus bertholletiae</name>
    <dbReference type="NCBI Taxonomy" id="1226010"/>
    <lineage>
        <taxon>Eukaryota</taxon>
        <taxon>Fungi</taxon>
        <taxon>Dikarya</taxon>
        <taxon>Ascomycota</taxon>
        <taxon>Pezizomycotina</taxon>
        <taxon>Eurotiomycetes</taxon>
        <taxon>Eurotiomycetidae</taxon>
        <taxon>Eurotiales</taxon>
        <taxon>Aspergillaceae</taxon>
        <taxon>Aspergillus</taxon>
        <taxon>Aspergillus subgen. Circumdati</taxon>
    </lineage>
</organism>
<evidence type="ECO:0000313" key="2">
    <source>
        <dbReference type="Proteomes" id="UP000326198"/>
    </source>
</evidence>
<proteinExistence type="predicted"/>
<evidence type="ECO:0000313" key="1">
    <source>
        <dbReference type="EMBL" id="KAE8381766.1"/>
    </source>
</evidence>